<sequence>MPGMLNEGDKSKSDTVTEEREVKFKAERRERYRPEKKKKRSSPMKLCAATTTPSISFIRALQPVCSASSSRNLQHAT</sequence>
<organism evidence="2 3">
    <name type="scientific">Papilio xuthus</name>
    <name type="common">Asian swallowtail butterfly</name>
    <dbReference type="NCBI Taxonomy" id="66420"/>
    <lineage>
        <taxon>Eukaryota</taxon>
        <taxon>Metazoa</taxon>
        <taxon>Ecdysozoa</taxon>
        <taxon>Arthropoda</taxon>
        <taxon>Hexapoda</taxon>
        <taxon>Insecta</taxon>
        <taxon>Pterygota</taxon>
        <taxon>Neoptera</taxon>
        <taxon>Endopterygota</taxon>
        <taxon>Lepidoptera</taxon>
        <taxon>Glossata</taxon>
        <taxon>Ditrysia</taxon>
        <taxon>Papilionoidea</taxon>
        <taxon>Papilionidae</taxon>
        <taxon>Papilioninae</taxon>
        <taxon>Papilio</taxon>
    </lineage>
</organism>
<proteinExistence type="predicted"/>
<reference evidence="2 3" key="1">
    <citation type="journal article" date="2015" name="Nat. Commun.">
        <title>Outbred genome sequencing and CRISPR/Cas9 gene editing in butterflies.</title>
        <authorList>
            <person name="Li X."/>
            <person name="Fan D."/>
            <person name="Zhang W."/>
            <person name="Liu G."/>
            <person name="Zhang L."/>
            <person name="Zhao L."/>
            <person name="Fang X."/>
            <person name="Chen L."/>
            <person name="Dong Y."/>
            <person name="Chen Y."/>
            <person name="Ding Y."/>
            <person name="Zhao R."/>
            <person name="Feng M."/>
            <person name="Zhu Y."/>
            <person name="Feng Y."/>
            <person name="Jiang X."/>
            <person name="Zhu D."/>
            <person name="Xiang H."/>
            <person name="Feng X."/>
            <person name="Li S."/>
            <person name="Wang J."/>
            <person name="Zhang G."/>
            <person name="Kronforst M.R."/>
            <person name="Wang W."/>
        </authorList>
    </citation>
    <scope>NUCLEOTIDE SEQUENCE [LARGE SCALE GENOMIC DNA]</scope>
    <source>
        <strain evidence="2">Ya'a_city_454_Px</strain>
        <tissue evidence="2">Whole body</tissue>
    </source>
</reference>
<evidence type="ECO:0000256" key="1">
    <source>
        <dbReference type="SAM" id="MobiDB-lite"/>
    </source>
</evidence>
<evidence type="ECO:0000313" key="2">
    <source>
        <dbReference type="EMBL" id="KPJ20654.1"/>
    </source>
</evidence>
<feature type="region of interest" description="Disordered" evidence="1">
    <location>
        <begin position="1"/>
        <end position="47"/>
    </location>
</feature>
<evidence type="ECO:0000313" key="3">
    <source>
        <dbReference type="Proteomes" id="UP000053268"/>
    </source>
</evidence>
<name>A0A0N0PEY5_PAPXU</name>
<comment type="caution">
    <text evidence="2">The sequence shown here is derived from an EMBL/GenBank/DDBJ whole genome shotgun (WGS) entry which is preliminary data.</text>
</comment>
<accession>A0A0N0PEY5</accession>
<keyword evidence="3" id="KW-1185">Reference proteome</keyword>
<dbReference type="Proteomes" id="UP000053268">
    <property type="component" value="Unassembled WGS sequence"/>
</dbReference>
<feature type="compositionally biased region" description="Basic and acidic residues" evidence="1">
    <location>
        <begin position="7"/>
        <end position="33"/>
    </location>
</feature>
<dbReference type="AlphaFoldDB" id="A0A0N0PEY5"/>
<gene>
    <name evidence="2" type="ORF">RR46_00033</name>
</gene>
<dbReference type="EMBL" id="LADI01007130">
    <property type="protein sequence ID" value="KPJ20654.1"/>
    <property type="molecule type" value="Genomic_DNA"/>
</dbReference>
<protein>
    <submittedName>
        <fullName evidence="2">Uncharacterized protein</fullName>
    </submittedName>
</protein>